<dbReference type="InterPro" id="IPR027409">
    <property type="entry name" value="GroEL-like_apical_dom_sf"/>
</dbReference>
<dbReference type="InterPro" id="IPR027410">
    <property type="entry name" value="TCP-1-like_intermed_sf"/>
</dbReference>
<dbReference type="EnsemblPlants" id="ORUFI11G19050.3">
    <property type="protein sequence ID" value="ORUFI11G19050.3"/>
    <property type="gene ID" value="ORUFI11G19050"/>
</dbReference>
<dbReference type="Gene3D" id="3.30.260.10">
    <property type="entry name" value="TCP-1-like chaperonin intermediate domain"/>
    <property type="match status" value="1"/>
</dbReference>
<dbReference type="AlphaFoldDB" id="A0A0E0RA32"/>
<dbReference type="Gene3D" id="3.50.7.10">
    <property type="entry name" value="GroEL"/>
    <property type="match status" value="1"/>
</dbReference>
<dbReference type="SUPFAM" id="SSF52029">
    <property type="entry name" value="GroEL apical domain-like"/>
    <property type="match status" value="1"/>
</dbReference>
<protein>
    <submittedName>
        <fullName evidence="1">Uncharacterized protein</fullName>
    </submittedName>
</protein>
<accession>A0A0E0RA32</accession>
<dbReference type="GO" id="GO:0005524">
    <property type="term" value="F:ATP binding"/>
    <property type="evidence" value="ECO:0007669"/>
    <property type="project" value="InterPro"/>
</dbReference>
<sequence>MALLGASSKRVEKAKANIIIRKMNSKFKLRMFCRTTGAIALLKLSQPNADELGYADSVSLEDIGGVRNEEGRNSVAIAVLRGSTDSILDDLGRAVDDGVNTYKMLHVPFCGLARSFMAKPAGGPRRDDQPGR</sequence>
<dbReference type="Proteomes" id="UP000008022">
    <property type="component" value="Unassembled WGS sequence"/>
</dbReference>
<evidence type="ECO:0000313" key="2">
    <source>
        <dbReference type="Proteomes" id="UP000008022"/>
    </source>
</evidence>
<dbReference type="Gramene" id="ORUFI11G19050.3">
    <property type="protein sequence ID" value="ORUFI11G19050.3"/>
    <property type="gene ID" value="ORUFI11G19050"/>
</dbReference>
<reference evidence="1" key="2">
    <citation type="submission" date="2015-06" db="UniProtKB">
        <authorList>
            <consortium name="EnsemblPlants"/>
        </authorList>
    </citation>
    <scope>IDENTIFICATION</scope>
</reference>
<name>A0A0E0RA32_ORYRU</name>
<dbReference type="Pfam" id="PF00118">
    <property type="entry name" value="Cpn60_TCP1"/>
    <property type="match status" value="1"/>
</dbReference>
<organism evidence="1 2">
    <name type="scientific">Oryza rufipogon</name>
    <name type="common">Brownbeard rice</name>
    <name type="synonym">Asian wild rice</name>
    <dbReference type="NCBI Taxonomy" id="4529"/>
    <lineage>
        <taxon>Eukaryota</taxon>
        <taxon>Viridiplantae</taxon>
        <taxon>Streptophyta</taxon>
        <taxon>Embryophyta</taxon>
        <taxon>Tracheophyta</taxon>
        <taxon>Spermatophyta</taxon>
        <taxon>Magnoliopsida</taxon>
        <taxon>Liliopsida</taxon>
        <taxon>Poales</taxon>
        <taxon>Poaceae</taxon>
        <taxon>BOP clade</taxon>
        <taxon>Oryzoideae</taxon>
        <taxon>Oryzeae</taxon>
        <taxon>Oryzinae</taxon>
        <taxon>Oryza</taxon>
    </lineage>
</organism>
<keyword evidence="2" id="KW-1185">Reference proteome</keyword>
<evidence type="ECO:0000313" key="1">
    <source>
        <dbReference type="EnsemblPlants" id="ORUFI11G19050.3"/>
    </source>
</evidence>
<reference evidence="2" key="1">
    <citation type="submission" date="2013-06" db="EMBL/GenBank/DDBJ databases">
        <authorList>
            <person name="Zhao Q."/>
        </authorList>
    </citation>
    <scope>NUCLEOTIDE SEQUENCE</scope>
    <source>
        <strain evidence="2">cv. W1943</strain>
    </source>
</reference>
<proteinExistence type="predicted"/>
<dbReference type="InterPro" id="IPR002423">
    <property type="entry name" value="Cpn60/GroEL/TCP-1"/>
</dbReference>